<protein>
    <submittedName>
        <fullName evidence="3">Uncharacterized protein</fullName>
    </submittedName>
</protein>
<dbReference type="eggNOG" id="ENOG502QQAA">
    <property type="taxonomic scope" value="Eukaryota"/>
</dbReference>
<feature type="region of interest" description="Disordered" evidence="1">
    <location>
        <begin position="332"/>
        <end position="365"/>
    </location>
</feature>
<dbReference type="OMA" id="SWRCAWY"/>
<proteinExistence type="predicted"/>
<dbReference type="InterPro" id="IPR007877">
    <property type="entry name" value="DUF707"/>
</dbReference>
<evidence type="ECO:0000313" key="4">
    <source>
        <dbReference type="Proteomes" id="UP000017836"/>
    </source>
</evidence>
<keyword evidence="2" id="KW-0472">Membrane</keyword>
<dbReference type="STRING" id="13333.W1PQP0"/>
<keyword evidence="2" id="KW-0812">Transmembrane</keyword>
<name>W1PQP0_AMBTC</name>
<dbReference type="HOGENOM" id="CLU_038994_2_1_1"/>
<dbReference type="Pfam" id="PF05212">
    <property type="entry name" value="DUF707"/>
    <property type="match status" value="1"/>
</dbReference>
<feature type="compositionally biased region" description="Low complexity" evidence="1">
    <location>
        <begin position="355"/>
        <end position="365"/>
    </location>
</feature>
<reference evidence="4" key="1">
    <citation type="journal article" date="2013" name="Science">
        <title>The Amborella genome and the evolution of flowering plants.</title>
        <authorList>
            <consortium name="Amborella Genome Project"/>
        </authorList>
    </citation>
    <scope>NUCLEOTIDE SEQUENCE [LARGE SCALE GENOMIC DNA]</scope>
</reference>
<dbReference type="PANTHER" id="PTHR31210:SF11">
    <property type="entry name" value="KETOGLUTARATE REDUCTASE TRANS-SPLICING-LIKE PROTEIN, PUTATIVE (DUF707)-RELATED"/>
    <property type="match status" value="1"/>
</dbReference>
<dbReference type="Gramene" id="ERN10026">
    <property type="protein sequence ID" value="ERN10026"/>
    <property type="gene ID" value="AMTR_s00013p00243430"/>
</dbReference>
<dbReference type="PANTHER" id="PTHR31210">
    <property type="entry name" value="OS06G0731900 PROTEIN"/>
    <property type="match status" value="1"/>
</dbReference>
<feature type="compositionally biased region" description="Basic residues" evidence="1">
    <location>
        <begin position="344"/>
        <end position="354"/>
    </location>
</feature>
<dbReference type="Proteomes" id="UP000017836">
    <property type="component" value="Unassembled WGS sequence"/>
</dbReference>
<keyword evidence="2" id="KW-1133">Transmembrane helix</keyword>
<dbReference type="AlphaFoldDB" id="W1PQP0"/>
<gene>
    <name evidence="3" type="ORF">AMTR_s00013p00243430</name>
</gene>
<evidence type="ECO:0000313" key="3">
    <source>
        <dbReference type="EMBL" id="ERN10026.1"/>
    </source>
</evidence>
<evidence type="ECO:0000256" key="2">
    <source>
        <dbReference type="SAM" id="Phobius"/>
    </source>
</evidence>
<organism evidence="3 4">
    <name type="scientific">Amborella trichopoda</name>
    <dbReference type="NCBI Taxonomy" id="13333"/>
    <lineage>
        <taxon>Eukaryota</taxon>
        <taxon>Viridiplantae</taxon>
        <taxon>Streptophyta</taxon>
        <taxon>Embryophyta</taxon>
        <taxon>Tracheophyta</taxon>
        <taxon>Spermatophyta</taxon>
        <taxon>Magnoliopsida</taxon>
        <taxon>Amborellales</taxon>
        <taxon>Amborellaceae</taxon>
        <taxon>Amborella</taxon>
    </lineage>
</organism>
<evidence type="ECO:0000256" key="1">
    <source>
        <dbReference type="SAM" id="MobiDB-lite"/>
    </source>
</evidence>
<sequence>MSSSCRLAVVPLFGDLKNKKSWMWILVPSALLLILVYFFGSALITSDYTKTTLQWEVVSSSPTSQSDRCKGRCIPHGTEPLPRSIVKETSDLEMRPLWGHPKQKVKRNAMKNLLAIAVGIKQMELVNKLVKKFLPYNFTVMLFHYDANVDQWRDLEWCNSAIHVSAVNQTKWWFAKRFLHPDIVAEYKYIFLWDEDLGVENFNPGRYLSIIQKEGLEISQPALDPIKSEVHHRITSRIRNSIVHRRTYKPQGGGRCFENSTAPPCTGWVEMMAPVFSRAAWRCSWYMVQNDLIHAWGLDKKLGYCAQGDRSKNVGVVDIEYIVHKGLPTLGGSGENKTEVHNRAPSRSRGRVKSKSSASPSSMFSDRSQVRWQSYTEQFEFLRRWKEACKGDASIASRSHKIFVLASPSSTKWGSPKRIQRAFETRENLVIQEYYFLSREVAERSSPQTSTPCFSIIFVSRRIDMKNTEKEMAFCFIIFTNFSSRCGEWLRVSIEETMGISLNIPIVVEDLVDEVIV</sequence>
<dbReference type="EMBL" id="KI392979">
    <property type="protein sequence ID" value="ERN10026.1"/>
    <property type="molecule type" value="Genomic_DNA"/>
</dbReference>
<keyword evidence="4" id="KW-1185">Reference proteome</keyword>
<accession>W1PQP0</accession>
<feature type="transmembrane region" description="Helical" evidence="2">
    <location>
        <begin position="21"/>
        <end position="44"/>
    </location>
</feature>